<feature type="transmembrane region" description="Helical" evidence="1">
    <location>
        <begin position="386"/>
        <end position="404"/>
    </location>
</feature>
<dbReference type="EMBL" id="ADLK01000022">
    <property type="protein sequence ID" value="KMW18653.1"/>
    <property type="molecule type" value="Genomic_DNA"/>
</dbReference>
<feature type="transmembrane region" description="Helical" evidence="1">
    <location>
        <begin position="196"/>
        <end position="217"/>
    </location>
</feature>
<sequence length="496" mass="52461">MEYFSLTLHTLLEPTSFAVMLGSVVLGIVFGAVPGLTSNMAITLLLPVTFKMTAKLGITTLMSIYVGGMSGGFIAATLVGIPGTPSSIATCFDAYPLSQKGQTTKALGAGILGSFLGTFLSTIIAVFFCPLIAKAAVNLGPWEYFGLCTMAITLVISLSKGNMFKGLAAAFIGLLLSAVGYAPFDATARFTFGVNSISGGINMVALMLGTFAVYQVILNYATDQQNLPTIEKANIRGIGVTLKELRDNVVNIVRSFLIGLWIGFLPGMGAGISNMIAYSQAKSASKHPEKFGTGCVDGVFASEVSNNAAIGGAIIPLIALGIPGDTVTAIMLSGLMIHGIEPGPLLMTKEPELVYVIFGAVLLAAILTLILQLFGMRLFPRLLTIPYHYLFGTIGIICFVGAFSDTNTLFNCGLMLACALFALLMQMGGLPMGPMMLAFILGSELETNLRRSMMMAQGNPFVFFTRPVSCVFLLIALVSVLMPLISMVRESSKKEN</sequence>
<feature type="transmembrane region" description="Helical" evidence="1">
    <location>
        <begin position="139"/>
        <end position="159"/>
    </location>
</feature>
<feature type="transmembrane region" description="Helical" evidence="1">
    <location>
        <begin position="416"/>
        <end position="441"/>
    </location>
</feature>
<feature type="transmembrane region" description="Helical" evidence="1">
    <location>
        <begin position="166"/>
        <end position="184"/>
    </location>
</feature>
<feature type="transmembrane region" description="Helical" evidence="1">
    <location>
        <begin position="308"/>
        <end position="332"/>
    </location>
</feature>
<keyword evidence="1" id="KW-0472">Membrane</keyword>
<feature type="transmembrane region" description="Helical" evidence="1">
    <location>
        <begin position="107"/>
        <end position="133"/>
    </location>
</feature>
<accession>A0A0J9C0M1</accession>
<dbReference type="InterPro" id="IPR002823">
    <property type="entry name" value="DUF112_TM"/>
</dbReference>
<evidence type="ECO:0000256" key="1">
    <source>
        <dbReference type="SAM" id="Phobius"/>
    </source>
</evidence>
<name>A0A0J9C0M1_9FIRM</name>
<dbReference type="AlphaFoldDB" id="A0A0J9C0M1"/>
<feature type="transmembrane region" description="Helical" evidence="1">
    <location>
        <begin position="353"/>
        <end position="374"/>
    </location>
</feature>
<comment type="caution">
    <text evidence="3">The sequence shown here is derived from an EMBL/GenBank/DDBJ whole genome shotgun (WGS) entry which is preliminary data.</text>
</comment>
<feature type="transmembrane region" description="Helical" evidence="1">
    <location>
        <begin position="15"/>
        <end position="37"/>
    </location>
</feature>
<organism evidence="3 4">
    <name type="scientific">[Clostridium] citroniae WAL-19142</name>
    <dbReference type="NCBI Taxonomy" id="742734"/>
    <lineage>
        <taxon>Bacteria</taxon>
        <taxon>Bacillati</taxon>
        <taxon>Bacillota</taxon>
        <taxon>Clostridia</taxon>
        <taxon>Lachnospirales</taxon>
        <taxon>Lachnospiraceae</taxon>
        <taxon>Enterocloster</taxon>
    </lineage>
</organism>
<feature type="transmembrane region" description="Helical" evidence="1">
    <location>
        <begin position="461"/>
        <end position="485"/>
    </location>
</feature>
<keyword evidence="1" id="KW-1133">Transmembrane helix</keyword>
<dbReference type="PANTHER" id="PTHR35342:SF5">
    <property type="entry name" value="TRICARBOXYLIC TRANSPORT PROTEIN"/>
    <property type="match status" value="1"/>
</dbReference>
<dbReference type="Pfam" id="PF01970">
    <property type="entry name" value="TctA"/>
    <property type="match status" value="1"/>
</dbReference>
<reference evidence="3 4" key="1">
    <citation type="submission" date="2011-04" db="EMBL/GenBank/DDBJ databases">
        <title>The Genome Sequence of Clostridium citroniae WAL-19142.</title>
        <authorList>
            <consortium name="The Broad Institute Genome Sequencing Platform"/>
            <person name="Earl A."/>
            <person name="Ward D."/>
            <person name="Feldgarden M."/>
            <person name="Gevers D."/>
            <person name="Warren Y.A."/>
            <person name="Tyrrell K.L."/>
            <person name="Citron D.M."/>
            <person name="Goldstein E.J."/>
            <person name="Daigneault M."/>
            <person name="Allen-Vercoe E."/>
            <person name="Young S.K."/>
            <person name="Zeng Q."/>
            <person name="Gargeya S."/>
            <person name="Fitzgerald M."/>
            <person name="Haas B."/>
            <person name="Abouelleil A."/>
            <person name="Alvarado L."/>
            <person name="Arachchi H.M."/>
            <person name="Berlin A."/>
            <person name="Brown A."/>
            <person name="Chapman S.B."/>
            <person name="Chen Z."/>
            <person name="Dunbar C."/>
            <person name="Freedman E."/>
            <person name="Gearin G."/>
            <person name="Gellesch M."/>
            <person name="Goldberg J."/>
            <person name="Griggs A."/>
            <person name="Gujja S."/>
            <person name="Heilman E.R."/>
            <person name="Heiman D."/>
            <person name="Howarth C."/>
            <person name="Larson L."/>
            <person name="Lui A."/>
            <person name="MacDonald P.J."/>
            <person name="Mehta T."/>
            <person name="Montmayeur A."/>
            <person name="Murphy C."/>
            <person name="Neiman D."/>
            <person name="Pearson M."/>
            <person name="Priest M."/>
            <person name="Roberts A."/>
            <person name="Saif S."/>
            <person name="Shea T."/>
            <person name="Shenoy N."/>
            <person name="Sisk P."/>
            <person name="Stolte C."/>
            <person name="Sykes S."/>
            <person name="White J."/>
            <person name="Yandava C."/>
            <person name="Wortman J."/>
            <person name="Nusbaum C."/>
            <person name="Birren B."/>
        </authorList>
    </citation>
    <scope>NUCLEOTIDE SEQUENCE [LARGE SCALE GENOMIC DNA]</scope>
    <source>
        <strain evidence="3 4">WAL-19142</strain>
    </source>
</reference>
<dbReference type="GeneID" id="93163250"/>
<gene>
    <name evidence="3" type="ORF">HMPREF9470_02757</name>
</gene>
<proteinExistence type="predicted"/>
<dbReference type="PATRIC" id="fig|742734.4.peg.2957"/>
<dbReference type="Proteomes" id="UP000037392">
    <property type="component" value="Unassembled WGS sequence"/>
</dbReference>
<evidence type="ECO:0000313" key="4">
    <source>
        <dbReference type="Proteomes" id="UP000037392"/>
    </source>
</evidence>
<evidence type="ECO:0000259" key="2">
    <source>
        <dbReference type="Pfam" id="PF01970"/>
    </source>
</evidence>
<keyword evidence="1" id="KW-0812">Transmembrane</keyword>
<evidence type="ECO:0000313" key="3">
    <source>
        <dbReference type="EMBL" id="KMW18653.1"/>
    </source>
</evidence>
<dbReference type="RefSeq" id="WP_048930037.1">
    <property type="nucleotide sequence ID" value="NZ_KQ235878.1"/>
</dbReference>
<feature type="domain" description="DUF112" evidence="2">
    <location>
        <begin position="18"/>
        <end position="437"/>
    </location>
</feature>
<dbReference type="PANTHER" id="PTHR35342">
    <property type="entry name" value="TRICARBOXYLIC TRANSPORT PROTEIN"/>
    <property type="match status" value="1"/>
</dbReference>
<feature type="transmembrane region" description="Helical" evidence="1">
    <location>
        <begin position="256"/>
        <end position="278"/>
    </location>
</feature>
<dbReference type="OrthoDB" id="9781349at2"/>
<protein>
    <recommendedName>
        <fullName evidence="2">DUF112 domain-containing protein</fullName>
    </recommendedName>
</protein>